<dbReference type="AlphaFoldDB" id="A0AAD1VZC1"/>
<evidence type="ECO:0000313" key="2">
    <source>
        <dbReference type="Proteomes" id="UP001295444"/>
    </source>
</evidence>
<proteinExistence type="predicted"/>
<evidence type="ECO:0008006" key="3">
    <source>
        <dbReference type="Google" id="ProtNLM"/>
    </source>
</evidence>
<accession>A0AAD1VZC1</accession>
<sequence length="75" mass="8265">MARKVYTFATIYTPNSGQASFLRRTLTKLSRFTEGTLILGGDLNVPLDPKMDTSRGHSSVPTATLKTVHKALRDL</sequence>
<dbReference type="EMBL" id="OW240914">
    <property type="protein sequence ID" value="CAH2274613.1"/>
    <property type="molecule type" value="Genomic_DNA"/>
</dbReference>
<gene>
    <name evidence="1" type="ORF">PECUL_23A055066</name>
</gene>
<keyword evidence="2" id="KW-1185">Reference proteome</keyword>
<name>A0AAD1VZC1_PELCU</name>
<dbReference type="Proteomes" id="UP001295444">
    <property type="component" value="Chromosome 03"/>
</dbReference>
<protein>
    <recommendedName>
        <fullName evidence="3">Endonuclease/exonuclease/phosphatase domain-containing protein</fullName>
    </recommendedName>
</protein>
<reference evidence="1" key="1">
    <citation type="submission" date="2022-03" db="EMBL/GenBank/DDBJ databases">
        <authorList>
            <person name="Alioto T."/>
            <person name="Alioto T."/>
            <person name="Gomez Garrido J."/>
        </authorList>
    </citation>
    <scope>NUCLEOTIDE SEQUENCE</scope>
</reference>
<feature type="non-terminal residue" evidence="1">
    <location>
        <position position="75"/>
    </location>
</feature>
<evidence type="ECO:0000313" key="1">
    <source>
        <dbReference type="EMBL" id="CAH2274613.1"/>
    </source>
</evidence>
<dbReference type="Gene3D" id="3.60.10.10">
    <property type="entry name" value="Endonuclease/exonuclease/phosphatase"/>
    <property type="match status" value="1"/>
</dbReference>
<dbReference type="InterPro" id="IPR036691">
    <property type="entry name" value="Endo/exonu/phosph_ase_sf"/>
</dbReference>
<organism evidence="1 2">
    <name type="scientific">Pelobates cultripes</name>
    <name type="common">Western spadefoot toad</name>
    <dbReference type="NCBI Taxonomy" id="61616"/>
    <lineage>
        <taxon>Eukaryota</taxon>
        <taxon>Metazoa</taxon>
        <taxon>Chordata</taxon>
        <taxon>Craniata</taxon>
        <taxon>Vertebrata</taxon>
        <taxon>Euteleostomi</taxon>
        <taxon>Amphibia</taxon>
        <taxon>Batrachia</taxon>
        <taxon>Anura</taxon>
        <taxon>Pelobatoidea</taxon>
        <taxon>Pelobatidae</taxon>
        <taxon>Pelobates</taxon>
    </lineage>
</organism>